<feature type="compositionally biased region" description="Low complexity" evidence="1">
    <location>
        <begin position="148"/>
        <end position="184"/>
    </location>
</feature>
<feature type="region of interest" description="Disordered" evidence="1">
    <location>
        <begin position="126"/>
        <end position="198"/>
    </location>
</feature>
<dbReference type="Pfam" id="PF01391">
    <property type="entry name" value="Collagen"/>
    <property type="match status" value="1"/>
</dbReference>
<dbReference type="InterPro" id="IPR008160">
    <property type="entry name" value="Collagen"/>
</dbReference>
<accession>A0A6A6XAF5</accession>
<evidence type="ECO:0000313" key="2">
    <source>
        <dbReference type="EMBL" id="KAF2793386.1"/>
    </source>
</evidence>
<evidence type="ECO:0008006" key="4">
    <source>
        <dbReference type="Google" id="ProtNLM"/>
    </source>
</evidence>
<reference evidence="2" key="1">
    <citation type="journal article" date="2020" name="Stud. Mycol.">
        <title>101 Dothideomycetes genomes: a test case for predicting lifestyles and emergence of pathogens.</title>
        <authorList>
            <person name="Haridas S."/>
            <person name="Albert R."/>
            <person name="Binder M."/>
            <person name="Bloem J."/>
            <person name="Labutti K."/>
            <person name="Salamov A."/>
            <person name="Andreopoulos B."/>
            <person name="Baker S."/>
            <person name="Barry K."/>
            <person name="Bills G."/>
            <person name="Bluhm B."/>
            <person name="Cannon C."/>
            <person name="Castanera R."/>
            <person name="Culley D."/>
            <person name="Daum C."/>
            <person name="Ezra D."/>
            <person name="Gonzalez J."/>
            <person name="Henrissat B."/>
            <person name="Kuo A."/>
            <person name="Liang C."/>
            <person name="Lipzen A."/>
            <person name="Lutzoni F."/>
            <person name="Magnuson J."/>
            <person name="Mondo S."/>
            <person name="Nolan M."/>
            <person name="Ohm R."/>
            <person name="Pangilinan J."/>
            <person name="Park H.-J."/>
            <person name="Ramirez L."/>
            <person name="Alfaro M."/>
            <person name="Sun H."/>
            <person name="Tritt A."/>
            <person name="Yoshinaga Y."/>
            <person name="Zwiers L.-H."/>
            <person name="Turgeon B."/>
            <person name="Goodwin S."/>
            <person name="Spatafora J."/>
            <person name="Crous P."/>
            <person name="Grigoriev I."/>
        </authorList>
    </citation>
    <scope>NUCLEOTIDE SEQUENCE</scope>
    <source>
        <strain evidence="2">CBS 109.77</strain>
    </source>
</reference>
<evidence type="ECO:0000256" key="1">
    <source>
        <dbReference type="SAM" id="MobiDB-lite"/>
    </source>
</evidence>
<protein>
    <recommendedName>
        <fullName evidence="4">Collagen-like protein</fullName>
    </recommendedName>
</protein>
<dbReference type="EMBL" id="MU001930">
    <property type="protein sequence ID" value="KAF2793386.1"/>
    <property type="molecule type" value="Genomic_DNA"/>
</dbReference>
<gene>
    <name evidence="2" type="ORF">K505DRAFT_417838</name>
</gene>
<keyword evidence="3" id="KW-1185">Reference proteome</keyword>
<sequence>MAHDQKPVRRLNRRRQNRRRQGPQSVTAWRRVAAQQNVHCERGAVAQCLLPHAVPPLPLPDLAKGDAQLEQKHSYAHNRADGNGAMPHCELTSTKFSASLVGSKIRALGSRLESIKGILPAFWKTGREGKGRAGTDVTPESLGLVGAPGRDGLRGLLGPPGLPGLLGPQGLPGLSGPRGPQGRRGITDPEGLDGRSRS</sequence>
<dbReference type="Proteomes" id="UP000799757">
    <property type="component" value="Unassembled WGS sequence"/>
</dbReference>
<evidence type="ECO:0000313" key="3">
    <source>
        <dbReference type="Proteomes" id="UP000799757"/>
    </source>
</evidence>
<name>A0A6A6XAF5_9PLEO</name>
<dbReference type="AlphaFoldDB" id="A0A6A6XAF5"/>
<feature type="compositionally biased region" description="Basic residues" evidence="1">
    <location>
        <begin position="8"/>
        <end position="21"/>
    </location>
</feature>
<proteinExistence type="predicted"/>
<organism evidence="2 3">
    <name type="scientific">Melanomma pulvis-pyrius CBS 109.77</name>
    <dbReference type="NCBI Taxonomy" id="1314802"/>
    <lineage>
        <taxon>Eukaryota</taxon>
        <taxon>Fungi</taxon>
        <taxon>Dikarya</taxon>
        <taxon>Ascomycota</taxon>
        <taxon>Pezizomycotina</taxon>
        <taxon>Dothideomycetes</taxon>
        <taxon>Pleosporomycetidae</taxon>
        <taxon>Pleosporales</taxon>
        <taxon>Melanommataceae</taxon>
        <taxon>Melanomma</taxon>
    </lineage>
</organism>
<feature type="region of interest" description="Disordered" evidence="1">
    <location>
        <begin position="1"/>
        <end position="27"/>
    </location>
</feature>